<dbReference type="InterPro" id="IPR019354">
    <property type="entry name" value="SMG8-like"/>
</dbReference>
<feature type="compositionally biased region" description="Acidic residues" evidence="3">
    <location>
        <begin position="351"/>
        <end position="360"/>
    </location>
</feature>
<feature type="region of interest" description="Disordered" evidence="3">
    <location>
        <begin position="61"/>
        <end position="89"/>
    </location>
</feature>
<feature type="region of interest" description="Disordered" evidence="3">
    <location>
        <begin position="1"/>
        <end position="47"/>
    </location>
</feature>
<proteinExistence type="inferred from homology"/>
<evidence type="ECO:0000256" key="1">
    <source>
        <dbReference type="ARBA" id="ARBA00007712"/>
    </source>
</evidence>
<dbReference type="EMBL" id="HACA01026697">
    <property type="protein sequence ID" value="CDW44058.1"/>
    <property type="molecule type" value="Transcribed_RNA"/>
</dbReference>
<protein>
    <submittedName>
        <fullName evidence="4">Protein SMG9like [Bombus impatiens]</fullName>
    </submittedName>
</protein>
<comment type="similarity">
    <text evidence="1">Belongs to the SMG9 family.</text>
</comment>
<feature type="compositionally biased region" description="Basic residues" evidence="3">
    <location>
        <begin position="7"/>
        <end position="16"/>
    </location>
</feature>
<dbReference type="AlphaFoldDB" id="A0A0K2V0L5"/>
<dbReference type="GeneID" id="121123693"/>
<keyword evidence="2" id="KW-0866">Nonsense-mediated mRNA decay</keyword>
<dbReference type="PANTHER" id="PTHR14270">
    <property type="entry name" value="NONSENSE-MEDIATED MRNA DECAY FACTOR SMG9"/>
    <property type="match status" value="1"/>
</dbReference>
<dbReference type="InterPro" id="IPR027417">
    <property type="entry name" value="P-loop_NTPase"/>
</dbReference>
<feature type="compositionally biased region" description="Basic and acidic residues" evidence="3">
    <location>
        <begin position="17"/>
        <end position="29"/>
    </location>
</feature>
<dbReference type="CDD" id="cd00882">
    <property type="entry name" value="Ras_like_GTPase"/>
    <property type="match status" value="1"/>
</dbReference>
<dbReference type="OrthoDB" id="79514at2759"/>
<dbReference type="KEGG" id="lsm:121123693"/>
<dbReference type="RefSeq" id="XP_040574752.1">
    <property type="nucleotide sequence ID" value="XM_040718818.2"/>
</dbReference>
<evidence type="ECO:0000256" key="2">
    <source>
        <dbReference type="ARBA" id="ARBA00023161"/>
    </source>
</evidence>
<feature type="region of interest" description="Disordered" evidence="3">
    <location>
        <begin position="337"/>
        <end position="362"/>
    </location>
</feature>
<feature type="compositionally biased region" description="Basic and acidic residues" evidence="3">
    <location>
        <begin position="337"/>
        <end position="350"/>
    </location>
</feature>
<dbReference type="GO" id="GO:0000184">
    <property type="term" value="P:nuclear-transcribed mRNA catabolic process, nonsense-mediated decay"/>
    <property type="evidence" value="ECO:0007669"/>
    <property type="project" value="UniProtKB-KW"/>
</dbReference>
<dbReference type="InterPro" id="IPR039177">
    <property type="entry name" value="SMG9"/>
</dbReference>
<dbReference type="SUPFAM" id="SSF52540">
    <property type="entry name" value="P-loop containing nucleoside triphosphate hydrolases"/>
    <property type="match status" value="1"/>
</dbReference>
<organism evidence="4">
    <name type="scientific">Lepeophtheirus salmonis</name>
    <name type="common">Salmon louse</name>
    <name type="synonym">Caligus salmonis</name>
    <dbReference type="NCBI Taxonomy" id="72036"/>
    <lineage>
        <taxon>Eukaryota</taxon>
        <taxon>Metazoa</taxon>
        <taxon>Ecdysozoa</taxon>
        <taxon>Arthropoda</taxon>
        <taxon>Crustacea</taxon>
        <taxon>Multicrustacea</taxon>
        <taxon>Hexanauplia</taxon>
        <taxon>Copepoda</taxon>
        <taxon>Siphonostomatoida</taxon>
        <taxon>Caligidae</taxon>
        <taxon>Lepeophtheirus</taxon>
    </lineage>
</organism>
<dbReference type="Gene3D" id="3.40.50.300">
    <property type="entry name" value="P-loop containing nucleotide triphosphate hydrolases"/>
    <property type="match status" value="1"/>
</dbReference>
<evidence type="ECO:0000313" key="4">
    <source>
        <dbReference type="EMBL" id="CDW44058.1"/>
    </source>
</evidence>
<reference evidence="4" key="1">
    <citation type="submission" date="2014-05" db="EMBL/GenBank/DDBJ databases">
        <authorList>
            <person name="Chronopoulou M."/>
        </authorList>
    </citation>
    <scope>NUCLEOTIDE SEQUENCE</scope>
    <source>
        <tissue evidence="4">Whole organism</tissue>
    </source>
</reference>
<name>A0A0K2V0L5_LEPSM</name>
<feature type="compositionally biased region" description="Basic and acidic residues" evidence="3">
    <location>
        <begin position="79"/>
        <end position="89"/>
    </location>
</feature>
<evidence type="ECO:0000256" key="3">
    <source>
        <dbReference type="SAM" id="MobiDB-lite"/>
    </source>
</evidence>
<sequence>MSEKKSRSYQKQRYRRRTEDHAREKEESLKPTTILVKPKASSEEHNPEFPTLLQANAVKKPNVYVPSPNPQATQAAESPKCEEPLQPKKKTDPLDALGFLSCPESRCRLVDAKVGFHESGGLLDHLSDSNTEFLVVGVIGSKGAGKSTLLNGIIGSYIFRESDHHIELNADDCTQGIDAWINQDRVIFLDAQPTLNGSFIKDRLSSSNQGKYFSLLNCYLKKESLGEKESLLMTLFLMNICHCLIFVQDYILDPEVLHFLQLAEMLKPSSPTFDSESNKIEYYPNLILVHNKLRTAEATPRFFRSLSEFYDSVFAQSSFNVYGGINASLHSNFLLEKPTDTSGDHHNNHEEQEEEEDAYEEFSMPPDLLKQKKDKPPNPPLINLYALTDKNNDKENFKELMEFFGRLLLSHRPKPLTTKALTEKSWFSFAAQTWQNACTCITSFNYEFDLSVGGSGANNSAGGGSGGDSYELVDFNSMAHVPKTSKHSFSSNINK</sequence>
<dbReference type="PANTHER" id="PTHR14270:SF0">
    <property type="entry name" value="NONSENSE-MEDIATED MRNA DECAY FACTOR SMG9"/>
    <property type="match status" value="1"/>
</dbReference>
<dbReference type="Pfam" id="PF10220">
    <property type="entry name" value="Smg8_Smg9"/>
    <property type="match status" value="1"/>
</dbReference>
<accession>A0A0K2V0L5</accession>